<evidence type="ECO:0000256" key="5">
    <source>
        <dbReference type="SAM" id="MobiDB-lite"/>
    </source>
</evidence>
<reference evidence="8" key="1">
    <citation type="submission" date="2013-11" db="EMBL/GenBank/DDBJ databases">
        <title>Genome sequence of the fusiform rust pathogen reveals effectors for host alternation and coevolution with pine.</title>
        <authorList>
            <consortium name="DOE Joint Genome Institute"/>
            <person name="Smith K."/>
            <person name="Pendleton A."/>
            <person name="Kubisiak T."/>
            <person name="Anderson C."/>
            <person name="Salamov A."/>
            <person name="Aerts A."/>
            <person name="Riley R."/>
            <person name="Clum A."/>
            <person name="Lindquist E."/>
            <person name="Ence D."/>
            <person name="Campbell M."/>
            <person name="Kronenberg Z."/>
            <person name="Feau N."/>
            <person name="Dhillon B."/>
            <person name="Hamelin R."/>
            <person name="Burleigh J."/>
            <person name="Smith J."/>
            <person name="Yandell M."/>
            <person name="Nelson C."/>
            <person name="Grigoriev I."/>
            <person name="Davis J."/>
        </authorList>
    </citation>
    <scope>NUCLEOTIDE SEQUENCE</scope>
    <source>
        <strain evidence="8">G11</strain>
    </source>
</reference>
<feature type="active site" evidence="3">
    <location>
        <position position="325"/>
    </location>
</feature>
<dbReference type="PANTHER" id="PTHR47966:SF6">
    <property type="entry name" value="PEPTIDASE A1 DOMAIN-CONTAINING PROTEIN"/>
    <property type="match status" value="1"/>
</dbReference>
<keyword evidence="4" id="KW-0645">Protease</keyword>
<dbReference type="PRINTS" id="PR00792">
    <property type="entry name" value="PEPSIN"/>
</dbReference>
<evidence type="ECO:0000256" key="6">
    <source>
        <dbReference type="SAM" id="SignalP"/>
    </source>
</evidence>
<dbReference type="InterPro" id="IPR001969">
    <property type="entry name" value="Aspartic_peptidase_AS"/>
</dbReference>
<gene>
    <name evidence="8" type="ORF">CROQUDRAFT_658385</name>
</gene>
<organism evidence="8 9">
    <name type="scientific">Cronartium quercuum f. sp. fusiforme G11</name>
    <dbReference type="NCBI Taxonomy" id="708437"/>
    <lineage>
        <taxon>Eukaryota</taxon>
        <taxon>Fungi</taxon>
        <taxon>Dikarya</taxon>
        <taxon>Basidiomycota</taxon>
        <taxon>Pucciniomycotina</taxon>
        <taxon>Pucciniomycetes</taxon>
        <taxon>Pucciniales</taxon>
        <taxon>Coleosporiaceae</taxon>
        <taxon>Cronartium</taxon>
    </lineage>
</organism>
<feature type="compositionally biased region" description="Low complexity" evidence="5">
    <location>
        <begin position="130"/>
        <end position="143"/>
    </location>
</feature>
<name>A0A9P6NLF3_9BASI</name>
<feature type="active site" evidence="3">
    <location>
        <position position="116"/>
    </location>
</feature>
<evidence type="ECO:0000313" key="9">
    <source>
        <dbReference type="Proteomes" id="UP000886653"/>
    </source>
</evidence>
<accession>A0A9P6NLF3</accession>
<evidence type="ECO:0000256" key="1">
    <source>
        <dbReference type="ARBA" id="ARBA00007447"/>
    </source>
</evidence>
<dbReference type="Gene3D" id="2.40.70.10">
    <property type="entry name" value="Acid Proteases"/>
    <property type="match status" value="2"/>
</dbReference>
<dbReference type="InterPro" id="IPR021109">
    <property type="entry name" value="Peptidase_aspartic_dom_sf"/>
</dbReference>
<evidence type="ECO:0000256" key="3">
    <source>
        <dbReference type="PIRSR" id="PIRSR601461-1"/>
    </source>
</evidence>
<dbReference type="SUPFAM" id="SSF50630">
    <property type="entry name" value="Acid proteases"/>
    <property type="match status" value="1"/>
</dbReference>
<feature type="signal peptide" evidence="6">
    <location>
        <begin position="1"/>
        <end position="22"/>
    </location>
</feature>
<dbReference type="GO" id="GO:0006508">
    <property type="term" value="P:proteolysis"/>
    <property type="evidence" value="ECO:0007669"/>
    <property type="project" value="UniProtKB-KW"/>
</dbReference>
<evidence type="ECO:0000313" key="8">
    <source>
        <dbReference type="EMBL" id="KAG0145715.1"/>
    </source>
</evidence>
<dbReference type="Proteomes" id="UP000886653">
    <property type="component" value="Unassembled WGS sequence"/>
</dbReference>
<dbReference type="InterPro" id="IPR034164">
    <property type="entry name" value="Pepsin-like_dom"/>
</dbReference>
<dbReference type="PROSITE" id="PS00141">
    <property type="entry name" value="ASP_PROTEASE"/>
    <property type="match status" value="1"/>
</dbReference>
<proteinExistence type="inferred from homology"/>
<feature type="region of interest" description="Disordered" evidence="5">
    <location>
        <begin position="130"/>
        <end position="150"/>
    </location>
</feature>
<feature type="chain" id="PRO_5040123008" description="Peptidase A1 domain-containing protein" evidence="6">
    <location>
        <begin position="23"/>
        <end position="504"/>
    </location>
</feature>
<keyword evidence="9" id="KW-1185">Reference proteome</keyword>
<dbReference type="EMBL" id="MU167272">
    <property type="protein sequence ID" value="KAG0145715.1"/>
    <property type="molecule type" value="Genomic_DNA"/>
</dbReference>
<dbReference type="OrthoDB" id="771136at2759"/>
<keyword evidence="6" id="KW-0732">Signal</keyword>
<dbReference type="InterPro" id="IPR001461">
    <property type="entry name" value="Aspartic_peptidase_A1"/>
</dbReference>
<dbReference type="GO" id="GO:0004190">
    <property type="term" value="F:aspartic-type endopeptidase activity"/>
    <property type="evidence" value="ECO:0007669"/>
    <property type="project" value="UniProtKB-KW"/>
</dbReference>
<dbReference type="Pfam" id="PF00026">
    <property type="entry name" value="Asp"/>
    <property type="match status" value="1"/>
</dbReference>
<dbReference type="InterPro" id="IPR033121">
    <property type="entry name" value="PEPTIDASE_A1"/>
</dbReference>
<feature type="domain" description="Peptidase A1" evidence="7">
    <location>
        <begin position="98"/>
        <end position="446"/>
    </location>
</feature>
<evidence type="ECO:0000259" key="7">
    <source>
        <dbReference type="PROSITE" id="PS51767"/>
    </source>
</evidence>
<comment type="caution">
    <text evidence="8">The sequence shown here is derived from an EMBL/GenBank/DDBJ whole genome shotgun (WGS) entry which is preliminary data.</text>
</comment>
<evidence type="ECO:0000256" key="4">
    <source>
        <dbReference type="RuleBase" id="RU000454"/>
    </source>
</evidence>
<evidence type="ECO:0000256" key="2">
    <source>
        <dbReference type="ARBA" id="ARBA00022750"/>
    </source>
</evidence>
<dbReference type="CDD" id="cd05471">
    <property type="entry name" value="pepsin_like"/>
    <property type="match status" value="1"/>
</dbReference>
<dbReference type="AlphaFoldDB" id="A0A9P6NLF3"/>
<keyword evidence="4" id="KW-0378">Hydrolase</keyword>
<sequence>MFPDLINHLLIILTISLPILQAEPINPSHTSIPIIRKTLHYSKRDHHSVNAHALRQADILIHKYNLQPGTVDPTHRIHSVDKRDTPVVLTNGYADSEYYGVVKIGTPPQTFNVILDTGSSDLWILGSSTTSSTTTSTSSSSSTFHSSMGGIGTPGTTSTITGASFVPTNSSTYKSSTTAFQITYGSGAASGTVATETVTQGSYTVTNQAFAVVTKASSGLLSGDVSGIMGMGFTPLASTNAAPFWQSANIPSFGFGLSRFVNISTTSDVEPGGIMTLGGPNTTLYTGNINYISLKAQTYWLVALDNVMINGQAISNSGSDAVAIDTGTSLIGAPTSIVQAIYSNITGSSPATGSYKGYYEFPCSSAPSLSLTFGGISYSIAPDDFNVGTVDESGKMCLGAIFAVESATSSSTTTSLTPAWIVGDSFLKNVYTVFRASPSPAAVGFATPANDYQSLLRSAGLASGAQTGTDTTTTNARKKGDANKIQSYSVLILSGMFWLVFYWS</sequence>
<protein>
    <recommendedName>
        <fullName evidence="7">Peptidase A1 domain-containing protein</fullName>
    </recommendedName>
</protein>
<dbReference type="PROSITE" id="PS51767">
    <property type="entry name" value="PEPTIDASE_A1"/>
    <property type="match status" value="1"/>
</dbReference>
<dbReference type="PANTHER" id="PTHR47966">
    <property type="entry name" value="BETA-SITE APP-CLEAVING ENZYME, ISOFORM A-RELATED"/>
    <property type="match status" value="1"/>
</dbReference>
<comment type="similarity">
    <text evidence="1 4">Belongs to the peptidase A1 family.</text>
</comment>
<keyword evidence="2 4" id="KW-0064">Aspartyl protease</keyword>